<evidence type="ECO:0000313" key="2">
    <source>
        <dbReference type="EMBL" id="WDR38818.1"/>
    </source>
</evidence>
<evidence type="ECO:0000313" key="3">
    <source>
        <dbReference type="Proteomes" id="UP001222282"/>
    </source>
</evidence>
<evidence type="ECO:0000256" key="1">
    <source>
        <dbReference type="SAM" id="MobiDB-lite"/>
    </source>
</evidence>
<proteinExistence type="predicted"/>
<gene>
    <name evidence="2" type="ORF">NN484_10545</name>
</gene>
<dbReference type="EMBL" id="CP101655">
    <property type="protein sequence ID" value="WDR38818.1"/>
    <property type="molecule type" value="Genomic_DNA"/>
</dbReference>
<keyword evidence="3" id="KW-1185">Reference proteome</keyword>
<sequence>MGRRWPTAPDDVAHRRHPRLQLRRLRPGHCRA</sequence>
<reference evidence="2 3" key="1">
    <citation type="submission" date="2022-07" db="EMBL/GenBank/DDBJ databases">
        <authorList>
            <person name="Abrouk D."/>
            <person name="Moenne-Loccoz Y."/>
            <person name="Todorovic I."/>
            <person name="Raicevic V."/>
            <person name="Jovicic-Petrovic J."/>
        </authorList>
    </citation>
    <scope>NUCLEOTIDE SEQUENCE [LARGE SCALE GENOMIC DNA]</scope>
    <source>
        <strain evidence="3">IT-P374</strain>
    </source>
</reference>
<accession>A0ABY7ZGC3</accession>
<protein>
    <recommendedName>
        <fullName evidence="4">DUF1534 domain-containing protein</fullName>
    </recommendedName>
</protein>
<organism evidence="2 3">
    <name type="scientific">Pseudomonas serboccidentalis</name>
    <dbReference type="NCBI Taxonomy" id="2964670"/>
    <lineage>
        <taxon>Bacteria</taxon>
        <taxon>Pseudomonadati</taxon>
        <taxon>Pseudomonadota</taxon>
        <taxon>Gammaproteobacteria</taxon>
        <taxon>Pseudomonadales</taxon>
        <taxon>Pseudomonadaceae</taxon>
        <taxon>Pseudomonas</taxon>
    </lineage>
</organism>
<dbReference type="Proteomes" id="UP001222282">
    <property type="component" value="Chromosome"/>
</dbReference>
<name>A0ABY7ZGC3_9PSED</name>
<evidence type="ECO:0008006" key="4">
    <source>
        <dbReference type="Google" id="ProtNLM"/>
    </source>
</evidence>
<feature type="compositionally biased region" description="Basic residues" evidence="1">
    <location>
        <begin position="14"/>
        <end position="32"/>
    </location>
</feature>
<feature type="region of interest" description="Disordered" evidence="1">
    <location>
        <begin position="1"/>
        <end position="32"/>
    </location>
</feature>